<dbReference type="RefSeq" id="WP_100674296.1">
    <property type="nucleotide sequence ID" value="NZ_NJGD01000019.1"/>
</dbReference>
<dbReference type="InterPro" id="IPR053802">
    <property type="entry name" value="DUF6950"/>
</dbReference>
<gene>
    <name evidence="2" type="ORF">CEJ86_27770</name>
</gene>
<comment type="caution">
    <text evidence="2">The sequence shown here is derived from an EMBL/GenBank/DDBJ whole genome shotgun (WGS) entry which is preliminary data.</text>
</comment>
<proteinExistence type="predicted"/>
<organism evidence="2 3">
    <name type="scientific">Rhizobium meliloti</name>
    <name type="common">Ensifer meliloti</name>
    <name type="synonym">Sinorhizobium meliloti</name>
    <dbReference type="NCBI Taxonomy" id="382"/>
    <lineage>
        <taxon>Bacteria</taxon>
        <taxon>Pseudomonadati</taxon>
        <taxon>Pseudomonadota</taxon>
        <taxon>Alphaproteobacteria</taxon>
        <taxon>Hyphomicrobiales</taxon>
        <taxon>Rhizobiaceae</taxon>
        <taxon>Sinorhizobium/Ensifer group</taxon>
        <taxon>Sinorhizobium</taxon>
    </lineage>
</organism>
<dbReference type="Proteomes" id="UP000231987">
    <property type="component" value="Unassembled WGS sequence"/>
</dbReference>
<sequence>MTLHDFLALPHRFRWGGMGGDDCTTFCGTWLQESVGVDPAEEYRGTYSTAKGAHDILTRAGGVVAFVAAALEPMGFKRVQHPQDGDVGVVRAPAGLDGETKEVCAIRFGPLWALLAPSGVIAKKLHHVAAWRAPDGDLNV</sequence>
<evidence type="ECO:0000313" key="2">
    <source>
        <dbReference type="EMBL" id="PJR11562.1"/>
    </source>
</evidence>
<accession>A0A2J0YVL2</accession>
<dbReference type="Pfam" id="PF22262">
    <property type="entry name" value="DUF6950"/>
    <property type="match status" value="1"/>
</dbReference>
<dbReference type="AlphaFoldDB" id="A0A2J0YVL2"/>
<dbReference type="EMBL" id="NJGD01000019">
    <property type="protein sequence ID" value="PJR11562.1"/>
    <property type="molecule type" value="Genomic_DNA"/>
</dbReference>
<feature type="domain" description="DUF6950" evidence="1">
    <location>
        <begin position="12"/>
        <end position="132"/>
    </location>
</feature>
<evidence type="ECO:0000313" key="3">
    <source>
        <dbReference type="Proteomes" id="UP000231987"/>
    </source>
</evidence>
<evidence type="ECO:0000259" key="1">
    <source>
        <dbReference type="Pfam" id="PF22262"/>
    </source>
</evidence>
<protein>
    <recommendedName>
        <fullName evidence="1">DUF6950 domain-containing protein</fullName>
    </recommendedName>
</protein>
<reference evidence="2 3" key="1">
    <citation type="submission" date="2017-06" db="EMBL/GenBank/DDBJ databases">
        <title>Ensifer strains isolated from leguminous trees and herbs display diverse denitrification phenotypes with some acting as strong N2O sinks.</title>
        <authorList>
            <person name="Woliy K."/>
            <person name="Mania D."/>
            <person name="Bakken L.R."/>
            <person name="Frostegard A."/>
        </authorList>
    </citation>
    <scope>NUCLEOTIDE SEQUENCE [LARGE SCALE GENOMIC DNA]</scope>
    <source>
        <strain evidence="2 3">AC50a</strain>
    </source>
</reference>
<name>A0A2J0YVL2_RHIML</name>